<feature type="domain" description="HTH araC/xylS-type" evidence="4">
    <location>
        <begin position="203"/>
        <end position="301"/>
    </location>
</feature>
<organism evidence="5 6">
    <name type="scientific">Litoreibacter roseus</name>
    <dbReference type="NCBI Taxonomy" id="2601869"/>
    <lineage>
        <taxon>Bacteria</taxon>
        <taxon>Pseudomonadati</taxon>
        <taxon>Pseudomonadota</taxon>
        <taxon>Alphaproteobacteria</taxon>
        <taxon>Rhodobacterales</taxon>
        <taxon>Roseobacteraceae</taxon>
        <taxon>Litoreibacter</taxon>
    </lineage>
</organism>
<dbReference type="GO" id="GO:0003700">
    <property type="term" value="F:DNA-binding transcription factor activity"/>
    <property type="evidence" value="ECO:0007669"/>
    <property type="project" value="InterPro"/>
</dbReference>
<dbReference type="OrthoDB" id="9814125at2"/>
<dbReference type="SMART" id="SM00342">
    <property type="entry name" value="HTH_ARAC"/>
    <property type="match status" value="1"/>
</dbReference>
<protein>
    <recommendedName>
        <fullName evidence="4">HTH araC/xylS-type domain-containing protein</fullName>
    </recommendedName>
</protein>
<dbReference type="InterPro" id="IPR009057">
    <property type="entry name" value="Homeodomain-like_sf"/>
</dbReference>
<dbReference type="AlphaFoldDB" id="A0A6N6JMX8"/>
<dbReference type="EMBL" id="BLJE01000005">
    <property type="protein sequence ID" value="GFE66602.1"/>
    <property type="molecule type" value="Genomic_DNA"/>
</dbReference>
<dbReference type="SUPFAM" id="SSF46689">
    <property type="entry name" value="Homeodomain-like"/>
    <property type="match status" value="2"/>
</dbReference>
<dbReference type="PANTHER" id="PTHR46796">
    <property type="entry name" value="HTH-TYPE TRANSCRIPTIONAL ACTIVATOR RHAS-RELATED"/>
    <property type="match status" value="1"/>
</dbReference>
<keyword evidence="2" id="KW-0238">DNA-binding</keyword>
<evidence type="ECO:0000256" key="3">
    <source>
        <dbReference type="ARBA" id="ARBA00023163"/>
    </source>
</evidence>
<evidence type="ECO:0000256" key="2">
    <source>
        <dbReference type="ARBA" id="ARBA00023125"/>
    </source>
</evidence>
<reference evidence="5 6" key="1">
    <citation type="submission" date="2019-12" db="EMBL/GenBank/DDBJ databases">
        <title>Litoreibacter badius sp. nov., a novel bacteriochlorophyll a-containing bacterium in the genus Litoreibacter.</title>
        <authorList>
            <person name="Kanamuro M."/>
            <person name="Takabe Y."/>
            <person name="Mori K."/>
            <person name="Takaichi S."/>
            <person name="Hanada S."/>
        </authorList>
    </citation>
    <scope>NUCLEOTIDE SEQUENCE [LARGE SCALE GENOMIC DNA]</scope>
    <source>
        <strain evidence="5 6">K6</strain>
    </source>
</reference>
<keyword evidence="6" id="KW-1185">Reference proteome</keyword>
<comment type="caution">
    <text evidence="5">The sequence shown here is derived from an EMBL/GenBank/DDBJ whole genome shotgun (WGS) entry which is preliminary data.</text>
</comment>
<dbReference type="GO" id="GO:0043565">
    <property type="term" value="F:sequence-specific DNA binding"/>
    <property type="evidence" value="ECO:0007669"/>
    <property type="project" value="InterPro"/>
</dbReference>
<sequence>MTAPQHAADPGAKFNTHADFYSDSAYAAFPQQLRRGGSFGVTMMKVEQEPIDFIDAPVPEIVFCRGDSVMAEVLIDCGDGPVVSDRFASGLTIYPAQSASRTRVNDAHALTQFAFPVAALTDEMLDAGIALDGANFGRWIGRCLATPVTVSRLMDRMWSVMQKPEAKDHLLFDGLTLQFLAELSGASDLAPLGGARPEDERIARVIDYIESYFGDAMTISELAAVACLSPGHFSRTFKMTTGYPVWDYVTRRRCQRAKEMLLSTHLSIAEIAYRCGFANQSHLTRCFKSAFGKTPAAARQETRLS</sequence>
<dbReference type="Gene3D" id="1.10.10.60">
    <property type="entry name" value="Homeodomain-like"/>
    <property type="match status" value="2"/>
</dbReference>
<name>A0A6N6JMX8_9RHOB</name>
<keyword evidence="3" id="KW-0804">Transcription</keyword>
<keyword evidence="1" id="KW-0805">Transcription regulation</keyword>
<dbReference type="RefSeq" id="WP_159809791.1">
    <property type="nucleotide sequence ID" value="NZ_BLJE01000005.1"/>
</dbReference>
<proteinExistence type="predicted"/>
<gene>
    <name evidence="5" type="ORF">KIN_36760</name>
</gene>
<accession>A0A6N6JMX8</accession>
<evidence type="ECO:0000313" key="6">
    <source>
        <dbReference type="Proteomes" id="UP000436822"/>
    </source>
</evidence>
<dbReference type="InterPro" id="IPR050204">
    <property type="entry name" value="AraC_XylS_family_regulators"/>
</dbReference>
<dbReference type="Pfam" id="PF12833">
    <property type="entry name" value="HTH_18"/>
    <property type="match status" value="1"/>
</dbReference>
<evidence type="ECO:0000313" key="5">
    <source>
        <dbReference type="EMBL" id="GFE66602.1"/>
    </source>
</evidence>
<evidence type="ECO:0000259" key="4">
    <source>
        <dbReference type="PROSITE" id="PS01124"/>
    </source>
</evidence>
<dbReference type="PROSITE" id="PS01124">
    <property type="entry name" value="HTH_ARAC_FAMILY_2"/>
    <property type="match status" value="1"/>
</dbReference>
<evidence type="ECO:0000256" key="1">
    <source>
        <dbReference type="ARBA" id="ARBA00023015"/>
    </source>
</evidence>
<dbReference type="Proteomes" id="UP000436822">
    <property type="component" value="Unassembled WGS sequence"/>
</dbReference>
<dbReference type="InterPro" id="IPR018060">
    <property type="entry name" value="HTH_AraC"/>
</dbReference>